<organism evidence="1">
    <name type="scientific">Anguilla anguilla</name>
    <name type="common">European freshwater eel</name>
    <name type="synonym">Muraena anguilla</name>
    <dbReference type="NCBI Taxonomy" id="7936"/>
    <lineage>
        <taxon>Eukaryota</taxon>
        <taxon>Metazoa</taxon>
        <taxon>Chordata</taxon>
        <taxon>Craniata</taxon>
        <taxon>Vertebrata</taxon>
        <taxon>Euteleostomi</taxon>
        <taxon>Actinopterygii</taxon>
        <taxon>Neopterygii</taxon>
        <taxon>Teleostei</taxon>
        <taxon>Anguilliformes</taxon>
        <taxon>Anguillidae</taxon>
        <taxon>Anguilla</taxon>
    </lineage>
</organism>
<dbReference type="EMBL" id="GBXM01064625">
    <property type="protein sequence ID" value="JAH43952.1"/>
    <property type="molecule type" value="Transcribed_RNA"/>
</dbReference>
<reference evidence="1" key="1">
    <citation type="submission" date="2014-11" db="EMBL/GenBank/DDBJ databases">
        <authorList>
            <person name="Amaro Gonzalez C."/>
        </authorList>
    </citation>
    <scope>NUCLEOTIDE SEQUENCE</scope>
</reference>
<evidence type="ECO:0000313" key="1">
    <source>
        <dbReference type="EMBL" id="JAH43952.1"/>
    </source>
</evidence>
<accession>A0A0E9SRT0</accession>
<dbReference type="AlphaFoldDB" id="A0A0E9SRT0"/>
<sequence length="23" mass="2706">MPFFIAFGFHPFILLDIHWSNVG</sequence>
<reference evidence="1" key="2">
    <citation type="journal article" date="2015" name="Fish Shellfish Immunol.">
        <title>Early steps in the European eel (Anguilla anguilla)-Vibrio vulnificus interaction in the gills: Role of the RtxA13 toxin.</title>
        <authorList>
            <person name="Callol A."/>
            <person name="Pajuelo D."/>
            <person name="Ebbesson L."/>
            <person name="Teles M."/>
            <person name="MacKenzie S."/>
            <person name="Amaro C."/>
        </authorList>
    </citation>
    <scope>NUCLEOTIDE SEQUENCE</scope>
</reference>
<protein>
    <submittedName>
        <fullName evidence="1">Uncharacterized protein</fullName>
    </submittedName>
</protein>
<proteinExistence type="predicted"/>
<name>A0A0E9SRT0_ANGAN</name>